<dbReference type="InterPro" id="IPR036770">
    <property type="entry name" value="Ankyrin_rpt-contain_sf"/>
</dbReference>
<name>A0A2W7P0G9_9BURK</name>
<protein>
    <submittedName>
        <fullName evidence="4">Uncharacterized protein</fullName>
    </submittedName>
</protein>
<dbReference type="PROSITE" id="PS50088">
    <property type="entry name" value="ANK_REPEAT"/>
    <property type="match status" value="4"/>
</dbReference>
<evidence type="ECO:0000313" key="4">
    <source>
        <dbReference type="EMBL" id="PZX29548.1"/>
    </source>
</evidence>
<feature type="repeat" description="ANK" evidence="3">
    <location>
        <begin position="202"/>
        <end position="239"/>
    </location>
</feature>
<keyword evidence="5" id="KW-1185">Reference proteome</keyword>
<gene>
    <name evidence="4" type="ORF">C7416_104555</name>
</gene>
<accession>A0A2W7P0G9</accession>
<dbReference type="InterPro" id="IPR002110">
    <property type="entry name" value="Ankyrin_rpt"/>
</dbReference>
<dbReference type="AlphaFoldDB" id="A0A2W7P0G9"/>
<dbReference type="Gene3D" id="1.25.40.20">
    <property type="entry name" value="Ankyrin repeat-containing domain"/>
    <property type="match status" value="1"/>
</dbReference>
<comment type="caution">
    <text evidence="4">The sequence shown here is derived from an EMBL/GenBank/DDBJ whole genome shotgun (WGS) entry which is preliminary data.</text>
</comment>
<dbReference type="SMART" id="SM00248">
    <property type="entry name" value="ANK"/>
    <property type="match status" value="4"/>
</dbReference>
<feature type="repeat" description="ANK" evidence="3">
    <location>
        <begin position="136"/>
        <end position="168"/>
    </location>
</feature>
<dbReference type="PROSITE" id="PS50297">
    <property type="entry name" value="ANK_REP_REGION"/>
    <property type="match status" value="3"/>
</dbReference>
<organism evidence="4 5">
    <name type="scientific">Cupriavidus phytorum</name>
    <dbReference type="NCBI Taxonomy" id="3024399"/>
    <lineage>
        <taxon>Bacteria</taxon>
        <taxon>Pseudomonadati</taxon>
        <taxon>Pseudomonadota</taxon>
        <taxon>Betaproteobacteria</taxon>
        <taxon>Burkholderiales</taxon>
        <taxon>Burkholderiaceae</taxon>
        <taxon>Cupriavidus</taxon>
    </lineage>
</organism>
<evidence type="ECO:0000256" key="3">
    <source>
        <dbReference type="PROSITE-ProRule" id="PRU00023"/>
    </source>
</evidence>
<evidence type="ECO:0000256" key="1">
    <source>
        <dbReference type="ARBA" id="ARBA00022737"/>
    </source>
</evidence>
<feature type="repeat" description="ANK" evidence="3">
    <location>
        <begin position="103"/>
        <end position="135"/>
    </location>
</feature>
<dbReference type="Proteomes" id="UP000249638">
    <property type="component" value="Unassembled WGS sequence"/>
</dbReference>
<dbReference type="SUPFAM" id="SSF48403">
    <property type="entry name" value="Ankyrin repeat"/>
    <property type="match status" value="1"/>
</dbReference>
<evidence type="ECO:0000256" key="2">
    <source>
        <dbReference type="ARBA" id="ARBA00023043"/>
    </source>
</evidence>
<feature type="repeat" description="ANK" evidence="3">
    <location>
        <begin position="169"/>
        <end position="201"/>
    </location>
</feature>
<dbReference type="PANTHER" id="PTHR24188:SF29">
    <property type="entry name" value="GH09064P"/>
    <property type="match status" value="1"/>
</dbReference>
<sequence length="266" mass="27582">MTRPAARTRRQALNELLGLVGLLMGGGLLAAQGSQTLAARPAGGAANAPAARPPRAPAMQAPARRDAIGTLDRNLITAASAGDQALVARLLAAGASARAADERGHSALLAAVQNRHTEVARTLMLAGADVNLKDADANSPFLLAAATGQADMVRLALAHGADLASTDRYRGTALIVASQQGHVEVVKLLLKAGIAVDHVNDLGWTALLEAVILGDGSARYEDTVQLLLDAGADANLADREGVTPTRHARQRGYKTMVKMLMRVRGH</sequence>
<dbReference type="Pfam" id="PF12796">
    <property type="entry name" value="Ank_2"/>
    <property type="match status" value="2"/>
</dbReference>
<keyword evidence="1" id="KW-0677">Repeat</keyword>
<evidence type="ECO:0000313" key="5">
    <source>
        <dbReference type="Proteomes" id="UP000249638"/>
    </source>
</evidence>
<dbReference type="PRINTS" id="PR01415">
    <property type="entry name" value="ANKYRIN"/>
</dbReference>
<reference evidence="4" key="1">
    <citation type="submission" date="2018-06" db="EMBL/GenBank/DDBJ databases">
        <title>Genomic Encyclopedia of Type Strains, Phase IV (KMG-V): Genome sequencing to study the core and pangenomes of soil and plant-associated prokaryotes.</title>
        <authorList>
            <person name="Whitman W."/>
        </authorList>
    </citation>
    <scope>NUCLEOTIDE SEQUENCE [LARGE SCALE GENOMIC DNA]</scope>
    <source>
        <strain evidence="4">MLR2-44</strain>
    </source>
</reference>
<dbReference type="EMBL" id="QKZN01000004">
    <property type="protein sequence ID" value="PZX29548.1"/>
    <property type="molecule type" value="Genomic_DNA"/>
</dbReference>
<proteinExistence type="predicted"/>
<keyword evidence="2 3" id="KW-0040">ANK repeat</keyword>
<dbReference type="PANTHER" id="PTHR24188">
    <property type="entry name" value="ANKYRIN REPEAT PROTEIN"/>
    <property type="match status" value="1"/>
</dbReference>